<evidence type="ECO:0000313" key="3">
    <source>
        <dbReference type="Proteomes" id="UP000269721"/>
    </source>
</evidence>
<organism evidence="2 3">
    <name type="scientific">Blyttiomyces helicus</name>
    <dbReference type="NCBI Taxonomy" id="388810"/>
    <lineage>
        <taxon>Eukaryota</taxon>
        <taxon>Fungi</taxon>
        <taxon>Fungi incertae sedis</taxon>
        <taxon>Chytridiomycota</taxon>
        <taxon>Chytridiomycota incertae sedis</taxon>
        <taxon>Chytridiomycetes</taxon>
        <taxon>Chytridiomycetes incertae sedis</taxon>
        <taxon>Blyttiomyces</taxon>
    </lineage>
</organism>
<keyword evidence="3" id="KW-1185">Reference proteome</keyword>
<feature type="compositionally biased region" description="Low complexity" evidence="1">
    <location>
        <begin position="1"/>
        <end position="39"/>
    </location>
</feature>
<dbReference type="PANTHER" id="PTHR33246:SF51">
    <property type="entry name" value="MYB_SANT-LIKE DOMAIN-CONTAINING PROTEIN"/>
    <property type="match status" value="1"/>
</dbReference>
<feature type="region of interest" description="Disordered" evidence="1">
    <location>
        <begin position="242"/>
        <end position="261"/>
    </location>
</feature>
<feature type="compositionally biased region" description="Acidic residues" evidence="1">
    <location>
        <begin position="178"/>
        <end position="188"/>
    </location>
</feature>
<gene>
    <name evidence="2" type="ORF">BDK51DRAFT_38982</name>
</gene>
<dbReference type="AlphaFoldDB" id="A0A4P9WSG6"/>
<name>A0A4P9WSG6_9FUNG</name>
<dbReference type="Proteomes" id="UP000269721">
    <property type="component" value="Unassembled WGS sequence"/>
</dbReference>
<dbReference type="EMBL" id="KZ993956">
    <property type="protein sequence ID" value="RKO94250.1"/>
    <property type="molecule type" value="Genomic_DNA"/>
</dbReference>
<reference evidence="3" key="1">
    <citation type="journal article" date="2018" name="Nat. Microbiol.">
        <title>Leveraging single-cell genomics to expand the fungal tree of life.</title>
        <authorList>
            <person name="Ahrendt S.R."/>
            <person name="Quandt C.A."/>
            <person name="Ciobanu D."/>
            <person name="Clum A."/>
            <person name="Salamov A."/>
            <person name="Andreopoulos B."/>
            <person name="Cheng J.F."/>
            <person name="Woyke T."/>
            <person name="Pelin A."/>
            <person name="Henrissat B."/>
            <person name="Reynolds N.K."/>
            <person name="Benny G.L."/>
            <person name="Smith M.E."/>
            <person name="James T.Y."/>
            <person name="Grigoriev I.V."/>
        </authorList>
    </citation>
    <scope>NUCLEOTIDE SEQUENCE [LARGE SCALE GENOMIC DNA]</scope>
</reference>
<evidence type="ECO:0000313" key="2">
    <source>
        <dbReference type="EMBL" id="RKO94250.1"/>
    </source>
</evidence>
<evidence type="ECO:0000256" key="1">
    <source>
        <dbReference type="SAM" id="MobiDB-lite"/>
    </source>
</evidence>
<feature type="region of interest" description="Disordered" evidence="1">
    <location>
        <begin position="1"/>
        <end position="40"/>
    </location>
</feature>
<protein>
    <submittedName>
        <fullName evidence="2">Uncharacterized protein</fullName>
    </submittedName>
</protein>
<proteinExistence type="predicted"/>
<feature type="region of interest" description="Disordered" evidence="1">
    <location>
        <begin position="158"/>
        <end position="193"/>
    </location>
</feature>
<dbReference type="PANTHER" id="PTHR33246">
    <property type="entry name" value="CCHC-TYPE DOMAIN-CONTAINING PROTEIN"/>
    <property type="match status" value="1"/>
</dbReference>
<sequence>MAPIKKPSPSSHTNTTTNTTPEKAAKKNTPSKKTPNTSSVLKARLTNAKLLVIVAWMEERANLREVLRDLRHHKGQQKATSGRLELTGEQMRDRLKHYAKRYQKTKTYATFTGAGLDEEDEEKGFKKLGEKLDGMCPWYEKMDALLGVRPNVTPLFHLESTNDLGAPEEGQEGAASDADTEESEENDDEKERFAGRRLCVLTASAPTTQLTSNSASSTMRRDPAYFEFDFNDREEDPIIETEHSTEETQRTTADNQKKENSGYKKLKIKDPRMAPLALAADSQELGIAGLRNNMATAFQESLAGKTAALERMEMAKLEFEKEKWEATNTASAIADKIKLETDKWRSLAESARRYSPWEKVVGVAG</sequence>
<accession>A0A4P9WSG6</accession>
<dbReference type="OrthoDB" id="2424990at2759"/>